<organism evidence="1 2">
    <name type="scientific">Lasius platythorax</name>
    <dbReference type="NCBI Taxonomy" id="488582"/>
    <lineage>
        <taxon>Eukaryota</taxon>
        <taxon>Metazoa</taxon>
        <taxon>Ecdysozoa</taxon>
        <taxon>Arthropoda</taxon>
        <taxon>Hexapoda</taxon>
        <taxon>Insecta</taxon>
        <taxon>Pterygota</taxon>
        <taxon>Neoptera</taxon>
        <taxon>Endopterygota</taxon>
        <taxon>Hymenoptera</taxon>
        <taxon>Apocrita</taxon>
        <taxon>Aculeata</taxon>
        <taxon>Formicoidea</taxon>
        <taxon>Formicidae</taxon>
        <taxon>Formicinae</taxon>
        <taxon>Lasius</taxon>
        <taxon>Lasius</taxon>
    </lineage>
</organism>
<dbReference type="Proteomes" id="UP001497644">
    <property type="component" value="Chromosome 8"/>
</dbReference>
<gene>
    <name evidence="1" type="ORF">LPLAT_LOCUS13427</name>
</gene>
<sequence length="72" mass="8458">MRTLFEKSVSQIDAHLTFAFYSNKFPNDNRFIDDECRVIFDRHFRASAQLGFPDDLVCPKNGVNIEYDQKKP</sequence>
<dbReference type="AlphaFoldDB" id="A0AAV2P8K7"/>
<name>A0AAV2P8K7_9HYME</name>
<proteinExistence type="predicted"/>
<accession>A0AAV2P8K7</accession>
<evidence type="ECO:0000313" key="1">
    <source>
        <dbReference type="EMBL" id="CAL1688349.1"/>
    </source>
</evidence>
<dbReference type="EMBL" id="OZ034831">
    <property type="protein sequence ID" value="CAL1688349.1"/>
    <property type="molecule type" value="Genomic_DNA"/>
</dbReference>
<evidence type="ECO:0000313" key="2">
    <source>
        <dbReference type="Proteomes" id="UP001497644"/>
    </source>
</evidence>
<protein>
    <submittedName>
        <fullName evidence="1">Uncharacterized protein</fullName>
    </submittedName>
</protein>
<reference evidence="1" key="1">
    <citation type="submission" date="2024-04" db="EMBL/GenBank/DDBJ databases">
        <authorList>
            <consortium name="Molecular Ecology Group"/>
        </authorList>
    </citation>
    <scope>NUCLEOTIDE SEQUENCE</scope>
</reference>
<keyword evidence="2" id="KW-1185">Reference proteome</keyword>